<protein>
    <submittedName>
        <fullName evidence="1">Uncharacterized protein</fullName>
    </submittedName>
</protein>
<proteinExistence type="predicted"/>
<organism evidence="1 2">
    <name type="scientific">Mobilicoccus pelagius NBRC 104925</name>
    <dbReference type="NCBI Taxonomy" id="1089455"/>
    <lineage>
        <taxon>Bacteria</taxon>
        <taxon>Bacillati</taxon>
        <taxon>Actinomycetota</taxon>
        <taxon>Actinomycetes</taxon>
        <taxon>Micrococcales</taxon>
        <taxon>Dermatophilaceae</taxon>
        <taxon>Mobilicoccus</taxon>
    </lineage>
</organism>
<keyword evidence="2" id="KW-1185">Reference proteome</keyword>
<evidence type="ECO:0000313" key="1">
    <source>
        <dbReference type="EMBL" id="GAB48489.1"/>
    </source>
</evidence>
<comment type="caution">
    <text evidence="1">The sequence shown here is derived from an EMBL/GenBank/DDBJ whole genome shotgun (WGS) entry which is preliminary data.</text>
</comment>
<name>H5URY1_9MICO</name>
<reference evidence="1 2" key="1">
    <citation type="submission" date="2012-02" db="EMBL/GenBank/DDBJ databases">
        <title>Whole genome shotgun sequence of Mobilicoccus pelagius NBRC 104925.</title>
        <authorList>
            <person name="Yoshida Y."/>
            <person name="Hosoyama A."/>
            <person name="Tsuchikane K."/>
            <person name="Katsumata H."/>
            <person name="Yamazaki S."/>
            <person name="Fujita N."/>
        </authorList>
    </citation>
    <scope>NUCLEOTIDE SEQUENCE [LARGE SCALE GENOMIC DNA]</scope>
    <source>
        <strain evidence="1 2">NBRC 104925</strain>
    </source>
</reference>
<dbReference type="AlphaFoldDB" id="H5URY1"/>
<dbReference type="EMBL" id="BAFE01000052">
    <property type="protein sequence ID" value="GAB48489.1"/>
    <property type="molecule type" value="Genomic_DNA"/>
</dbReference>
<gene>
    <name evidence="1" type="ORF">MOPEL_073_01300</name>
</gene>
<accession>H5URY1</accession>
<dbReference type="Proteomes" id="UP000004367">
    <property type="component" value="Unassembled WGS sequence"/>
</dbReference>
<dbReference type="RefSeq" id="WP_009482387.1">
    <property type="nucleotide sequence ID" value="NZ_BAFE01000052.1"/>
</dbReference>
<sequence>MTRRDGHVEEFGLPGDGLWTADRDPYSGTLKVSFLRAGHWEEVRRFYRTEEWSRVEIR</sequence>
<evidence type="ECO:0000313" key="2">
    <source>
        <dbReference type="Proteomes" id="UP000004367"/>
    </source>
</evidence>